<dbReference type="EMBL" id="FWZT01000033">
    <property type="protein sequence ID" value="SMF79134.1"/>
    <property type="molecule type" value="Genomic_DNA"/>
</dbReference>
<organism evidence="14 15">
    <name type="scientific">Pseudobacteriovorax antillogorgiicola</name>
    <dbReference type="NCBI Taxonomy" id="1513793"/>
    <lineage>
        <taxon>Bacteria</taxon>
        <taxon>Pseudomonadati</taxon>
        <taxon>Bdellovibrionota</taxon>
        <taxon>Oligoflexia</taxon>
        <taxon>Oligoflexales</taxon>
        <taxon>Pseudobacteriovoracaceae</taxon>
        <taxon>Pseudobacteriovorax</taxon>
    </lineage>
</organism>
<dbReference type="AlphaFoldDB" id="A0A1Y6CTY5"/>
<keyword evidence="14" id="KW-0969">Cilium</keyword>
<gene>
    <name evidence="14" type="ORF">SAMN06296036_13332</name>
</gene>
<dbReference type="NCBIfam" id="TIGR00207">
    <property type="entry name" value="fliG"/>
    <property type="match status" value="1"/>
</dbReference>
<dbReference type="PANTHER" id="PTHR30534">
    <property type="entry name" value="FLAGELLAR MOTOR SWITCH PROTEIN FLIG"/>
    <property type="match status" value="1"/>
</dbReference>
<dbReference type="InterPro" id="IPR028263">
    <property type="entry name" value="FliG_N"/>
</dbReference>
<feature type="domain" description="Flagellar motor switch protein FliG C-terminal" evidence="11">
    <location>
        <begin position="217"/>
        <end position="324"/>
    </location>
</feature>
<dbReference type="FunFam" id="1.10.220.30:FF:000001">
    <property type="entry name" value="Flagellar motor switch protein FliG"/>
    <property type="match status" value="1"/>
</dbReference>
<dbReference type="Pfam" id="PF14841">
    <property type="entry name" value="FliG_M"/>
    <property type="match status" value="1"/>
</dbReference>
<proteinExistence type="inferred from homology"/>
<dbReference type="GO" id="GO:0003774">
    <property type="term" value="F:cytoskeletal motor activity"/>
    <property type="evidence" value="ECO:0007669"/>
    <property type="project" value="InterPro"/>
</dbReference>
<keyword evidence="14" id="KW-0282">Flagellum</keyword>
<dbReference type="InterPro" id="IPR032779">
    <property type="entry name" value="FliG_M"/>
</dbReference>
<dbReference type="GO" id="GO:0006935">
    <property type="term" value="P:chemotaxis"/>
    <property type="evidence" value="ECO:0007669"/>
    <property type="project" value="UniProtKB-KW"/>
</dbReference>
<dbReference type="Pfam" id="PF14842">
    <property type="entry name" value="FliG_N"/>
    <property type="match status" value="1"/>
</dbReference>
<evidence type="ECO:0000313" key="14">
    <source>
        <dbReference type="EMBL" id="SMF79134.1"/>
    </source>
</evidence>
<evidence type="ECO:0000256" key="10">
    <source>
        <dbReference type="ARBA" id="ARBA00025598"/>
    </source>
</evidence>
<dbReference type="STRING" id="1513793.SAMN06296036_13332"/>
<name>A0A1Y6CTY5_9BACT</name>
<comment type="subcellular location">
    <subcellularLocation>
        <location evidence="1">Bacterial flagellum basal body</location>
    </subcellularLocation>
    <subcellularLocation>
        <location evidence="2">Cell membrane</location>
        <topology evidence="2">Peripheral membrane protein</topology>
        <orientation evidence="2">Cytoplasmic side</orientation>
    </subcellularLocation>
</comment>
<evidence type="ECO:0000256" key="2">
    <source>
        <dbReference type="ARBA" id="ARBA00004413"/>
    </source>
</evidence>
<dbReference type="Gene3D" id="1.10.220.30">
    <property type="match status" value="3"/>
</dbReference>
<keyword evidence="9" id="KW-0975">Bacterial flagellum</keyword>
<dbReference type="PRINTS" id="PR00954">
    <property type="entry name" value="FLGMOTORFLIG"/>
</dbReference>
<dbReference type="SUPFAM" id="SSF48029">
    <property type="entry name" value="FliG"/>
    <property type="match status" value="2"/>
</dbReference>
<keyword evidence="15" id="KW-1185">Reference proteome</keyword>
<evidence type="ECO:0000256" key="1">
    <source>
        <dbReference type="ARBA" id="ARBA00004117"/>
    </source>
</evidence>
<accession>A0A1Y6CTY5</accession>
<evidence type="ECO:0000256" key="8">
    <source>
        <dbReference type="ARBA" id="ARBA00023136"/>
    </source>
</evidence>
<reference evidence="15" key="1">
    <citation type="submission" date="2017-04" db="EMBL/GenBank/DDBJ databases">
        <authorList>
            <person name="Varghese N."/>
            <person name="Submissions S."/>
        </authorList>
    </citation>
    <scope>NUCLEOTIDE SEQUENCE [LARGE SCALE GENOMIC DNA]</scope>
    <source>
        <strain evidence="15">RKEM611</strain>
    </source>
</reference>
<dbReference type="GO" id="GO:0071973">
    <property type="term" value="P:bacterial-type flagellum-dependent cell motility"/>
    <property type="evidence" value="ECO:0007669"/>
    <property type="project" value="InterPro"/>
</dbReference>
<dbReference type="InterPro" id="IPR011002">
    <property type="entry name" value="FliG_a-hlx"/>
</dbReference>
<dbReference type="GO" id="GO:0009425">
    <property type="term" value="C:bacterial-type flagellum basal body"/>
    <property type="evidence" value="ECO:0007669"/>
    <property type="project" value="UniProtKB-SubCell"/>
</dbReference>
<dbReference type="GO" id="GO:0005886">
    <property type="term" value="C:plasma membrane"/>
    <property type="evidence" value="ECO:0007669"/>
    <property type="project" value="UniProtKB-SubCell"/>
</dbReference>
<evidence type="ECO:0000256" key="4">
    <source>
        <dbReference type="ARBA" id="ARBA00021870"/>
    </source>
</evidence>
<evidence type="ECO:0000313" key="15">
    <source>
        <dbReference type="Proteomes" id="UP000192907"/>
    </source>
</evidence>
<dbReference type="PANTHER" id="PTHR30534:SF0">
    <property type="entry name" value="FLAGELLAR MOTOR SWITCH PROTEIN FLIG"/>
    <property type="match status" value="1"/>
</dbReference>
<keyword evidence="8" id="KW-0472">Membrane</keyword>
<comment type="similarity">
    <text evidence="3">Belongs to the FliG family.</text>
</comment>
<evidence type="ECO:0000256" key="7">
    <source>
        <dbReference type="ARBA" id="ARBA00022779"/>
    </source>
</evidence>
<keyword evidence="5" id="KW-1003">Cell membrane</keyword>
<keyword evidence="14" id="KW-0966">Cell projection</keyword>
<dbReference type="Pfam" id="PF01706">
    <property type="entry name" value="FliG_C"/>
    <property type="match status" value="1"/>
</dbReference>
<evidence type="ECO:0000256" key="6">
    <source>
        <dbReference type="ARBA" id="ARBA00022500"/>
    </source>
</evidence>
<comment type="function">
    <text evidence="10">FliG is one of three proteins (FliG, FliN, FliM) that forms the rotor-mounted switch complex (C ring), located at the base of the basal body. This complex interacts with the CheY and CheZ chemotaxis proteins, in addition to contacting components of the motor that determine the direction of flagellar rotation.</text>
</comment>
<evidence type="ECO:0000256" key="9">
    <source>
        <dbReference type="ARBA" id="ARBA00023143"/>
    </source>
</evidence>
<evidence type="ECO:0000256" key="5">
    <source>
        <dbReference type="ARBA" id="ARBA00022475"/>
    </source>
</evidence>
<evidence type="ECO:0000259" key="13">
    <source>
        <dbReference type="Pfam" id="PF14842"/>
    </source>
</evidence>
<keyword evidence="7" id="KW-0283">Flagellar rotation</keyword>
<protein>
    <recommendedName>
        <fullName evidence="4">Flagellar motor switch protein FliG</fullName>
    </recommendedName>
</protein>
<dbReference type="PIRSF" id="PIRSF003161">
    <property type="entry name" value="FliG"/>
    <property type="match status" value="1"/>
</dbReference>
<keyword evidence="6" id="KW-0145">Chemotaxis</keyword>
<dbReference type="InterPro" id="IPR000090">
    <property type="entry name" value="Flg_Motor_Flig"/>
</dbReference>
<dbReference type="Proteomes" id="UP000192907">
    <property type="component" value="Unassembled WGS sequence"/>
</dbReference>
<sequence>MATNKYTGAQKAAILLLSFGEEISAEIFKNMTEFEIKRIGSAMSRLGRLEQEVIDEIMMEFYEILQQNKKFFYGGNDFTMKVIGSAFKGGEADDLIEQLALGSSANLDALELIDPRTLTNFIRNEHPQTIALILAHLDPGKCGEVIKLLPEALHTEIILRISNLDAVAPEIIDEIDDVLRNEIQAMGSISSQKIGGVEPIAEMLNLIDKATEEQILDNLEERDPDLAEQIRQLMFVFDDLAKIDDRGIQEIIKNVKPEQWMIALKTASEAVTDLVFRNMSERAAKMLKEDMEAMSAVKLSDVESMQFEIVQVARKLEEEGKIIIAQGGEAAFV</sequence>
<dbReference type="RefSeq" id="WP_132325514.1">
    <property type="nucleotide sequence ID" value="NZ_FWZT01000033.1"/>
</dbReference>
<dbReference type="InterPro" id="IPR023087">
    <property type="entry name" value="Flg_Motor_Flig_C"/>
</dbReference>
<evidence type="ECO:0000259" key="12">
    <source>
        <dbReference type="Pfam" id="PF14841"/>
    </source>
</evidence>
<evidence type="ECO:0000256" key="3">
    <source>
        <dbReference type="ARBA" id="ARBA00010299"/>
    </source>
</evidence>
<evidence type="ECO:0000259" key="11">
    <source>
        <dbReference type="Pfam" id="PF01706"/>
    </source>
</evidence>
<feature type="domain" description="Flagellar motor switch protein FliG N-terminal" evidence="13">
    <location>
        <begin position="6"/>
        <end position="103"/>
    </location>
</feature>
<dbReference type="OrthoDB" id="283488at2"/>
<feature type="domain" description="Flagellar motor switch protein FliG middle" evidence="12">
    <location>
        <begin position="115"/>
        <end position="188"/>
    </location>
</feature>